<feature type="binding site" description="covalent" evidence="13">
    <location>
        <position position="136"/>
    </location>
    <ligand>
        <name>heme</name>
        <dbReference type="ChEBI" id="CHEBI:30413"/>
        <label>4</label>
    </ligand>
</feature>
<dbReference type="PIRSF" id="PIRSF000013">
    <property type="entry name" value="4_hem_cytochrm_NapC"/>
    <property type="match status" value="1"/>
</dbReference>
<dbReference type="Pfam" id="PF03264">
    <property type="entry name" value="Cytochrom_NNT"/>
    <property type="match status" value="1"/>
</dbReference>
<feature type="binding site" description="covalent" evidence="13">
    <location>
        <position position="78"/>
    </location>
    <ligand>
        <name>heme</name>
        <dbReference type="ChEBI" id="CHEBI:30413"/>
        <label>2</label>
    </ligand>
</feature>
<evidence type="ECO:0000256" key="10">
    <source>
        <dbReference type="ARBA" id="ARBA00023004"/>
    </source>
</evidence>
<sequence length="187" mass="21130">MNLRALFRPSAKYSIFALLVVGIVVGVVGYFATQQTLHATSTDEFCMTCHSNHSLKDEVLASAHGGGKSGIVVECQQCHLPQEPFQYLVKKIIVSKDIIGFLTIDGFNTQEWLEANRKEQADHARDFLRSIDSSTCQNCHKRIYEDQPETMKKMAKRMHSNNFKKAEDKRKTCIDCHKGVAHPYPKG</sequence>
<evidence type="ECO:0000256" key="13">
    <source>
        <dbReference type="PIRSR" id="PIRSR000013-1"/>
    </source>
</evidence>
<keyword evidence="11 15" id="KW-0472">Membrane</keyword>
<evidence type="ECO:0000256" key="11">
    <source>
        <dbReference type="ARBA" id="ARBA00023136"/>
    </source>
</evidence>
<keyword evidence="18" id="KW-1185">Reference proteome</keyword>
<evidence type="ECO:0000256" key="3">
    <source>
        <dbReference type="ARBA" id="ARBA00022448"/>
    </source>
</evidence>
<dbReference type="GO" id="GO:0019333">
    <property type="term" value="P:denitrification pathway"/>
    <property type="evidence" value="ECO:0007669"/>
    <property type="project" value="InterPro"/>
</dbReference>
<evidence type="ECO:0000256" key="14">
    <source>
        <dbReference type="PIRSR" id="PIRSR000013-2"/>
    </source>
</evidence>
<keyword evidence="9 15" id="KW-1133">Transmembrane helix</keyword>
<dbReference type="InterPro" id="IPR024717">
    <property type="entry name" value="NapC/NirT/NrfH"/>
</dbReference>
<comment type="caution">
    <text evidence="17">The sequence shown here is derived from an EMBL/GenBank/DDBJ whole genome shotgun (WGS) entry which is preliminary data.</text>
</comment>
<feature type="binding site" description="covalent" evidence="13">
    <location>
        <position position="176"/>
    </location>
    <ligand>
        <name>heme</name>
        <dbReference type="ChEBI" id="CHEBI:30413"/>
        <label>4</label>
    </ligand>
</feature>
<evidence type="ECO:0000256" key="9">
    <source>
        <dbReference type="ARBA" id="ARBA00022989"/>
    </source>
</evidence>
<feature type="binding site" description="covalent" evidence="13">
    <location>
        <position position="173"/>
    </location>
    <ligand>
        <name>heme</name>
        <dbReference type="ChEBI" id="CHEBI:30413"/>
        <label>4</label>
    </ligand>
</feature>
<feature type="binding site" description="axial binding residue" evidence="14">
    <location>
        <position position="182"/>
    </location>
    <ligand>
        <name>heme</name>
        <dbReference type="ChEBI" id="CHEBI:30413"/>
        <label>2</label>
    </ligand>
    <ligandPart>
        <name>Fe</name>
        <dbReference type="ChEBI" id="CHEBI:18248"/>
    </ligandPart>
</feature>
<dbReference type="EMBL" id="RXNV01000011">
    <property type="protein sequence ID" value="RTR28896.1"/>
    <property type="molecule type" value="Genomic_DNA"/>
</dbReference>
<gene>
    <name evidence="17" type="ORF">EKG39_18125</name>
</gene>
<feature type="binding site" description="covalent" evidence="13">
    <location>
        <position position="49"/>
    </location>
    <ligand>
        <name>heme</name>
        <dbReference type="ChEBI" id="CHEBI:30413"/>
        <label>1</label>
    </ligand>
</feature>
<dbReference type="AlphaFoldDB" id="A0A3S0IPZ2"/>
<evidence type="ECO:0000256" key="15">
    <source>
        <dbReference type="SAM" id="Phobius"/>
    </source>
</evidence>
<feature type="binding site" evidence="13">
    <location>
        <position position="97"/>
    </location>
    <ligand>
        <name>a menaquinol</name>
        <dbReference type="ChEBI" id="CHEBI:18151"/>
    </ligand>
</feature>
<keyword evidence="10 12" id="KW-0408">Iron</keyword>
<keyword evidence="8 12" id="KW-0249">Electron transport</keyword>
<evidence type="ECO:0000256" key="1">
    <source>
        <dbReference type="ARBA" id="ARBA00004162"/>
    </source>
</evidence>
<proteinExistence type="inferred from homology"/>
<feature type="binding site" description="axial binding residue" evidence="14">
    <location>
        <position position="140"/>
    </location>
    <ligand>
        <name>heme</name>
        <dbReference type="ChEBI" id="CHEBI:30413"/>
        <label>3</label>
    </ligand>
    <ligandPart>
        <name>Fe</name>
        <dbReference type="ChEBI" id="CHEBI:18248"/>
    </ligandPart>
</feature>
<dbReference type="RefSeq" id="WP_126507392.1">
    <property type="nucleotide sequence ID" value="NZ_RXNV01000011.1"/>
</dbReference>
<evidence type="ECO:0000256" key="12">
    <source>
        <dbReference type="PIRNR" id="PIRNR000013"/>
    </source>
</evidence>
<keyword evidence="6 15" id="KW-0812">Transmembrane</keyword>
<reference evidence="17 18" key="1">
    <citation type="submission" date="2018-12" db="EMBL/GenBank/DDBJ databases">
        <authorList>
            <person name="Yu L."/>
        </authorList>
    </citation>
    <scope>NUCLEOTIDE SEQUENCE [LARGE SCALE GENOMIC DNA]</scope>
    <source>
        <strain evidence="17 18">HAW-EB5</strain>
    </source>
</reference>
<accession>A0A3S0IPZ2</accession>
<keyword evidence="4" id="KW-1003">Cell membrane</keyword>
<feature type="binding site" description="covalent" evidence="13">
    <location>
        <position position="139"/>
    </location>
    <ligand>
        <name>heme</name>
        <dbReference type="ChEBI" id="CHEBI:30413"/>
        <label>4</label>
    </ligand>
</feature>
<organism evidence="17 18">
    <name type="scientific">Shewanella atlantica</name>
    <dbReference type="NCBI Taxonomy" id="271099"/>
    <lineage>
        <taxon>Bacteria</taxon>
        <taxon>Pseudomonadati</taxon>
        <taxon>Pseudomonadota</taxon>
        <taxon>Gammaproteobacteria</taxon>
        <taxon>Alteromonadales</taxon>
        <taxon>Shewanellaceae</taxon>
        <taxon>Shewanella</taxon>
    </lineage>
</organism>
<protein>
    <recommendedName>
        <fullName evidence="12">Cytochrome c-type protein</fullName>
    </recommendedName>
</protein>
<dbReference type="GO" id="GO:0046872">
    <property type="term" value="F:metal ion binding"/>
    <property type="evidence" value="ECO:0007669"/>
    <property type="project" value="UniProtKB-KW"/>
</dbReference>
<evidence type="ECO:0000256" key="2">
    <source>
        <dbReference type="ARBA" id="ARBA00007395"/>
    </source>
</evidence>
<dbReference type="PANTHER" id="PTHR30333:SF3">
    <property type="entry name" value="CYTOCHROME C-TYPE PROTEIN TORY"/>
    <property type="match status" value="1"/>
</dbReference>
<comment type="PTM">
    <text evidence="12">Binds 4 heme groups per subunit.</text>
</comment>
<feature type="binding site" description="axial binding residue" evidence="14">
    <location>
        <position position="79"/>
    </location>
    <ligand>
        <name>heme</name>
        <dbReference type="ChEBI" id="CHEBI:30413"/>
        <label>2</label>
    </ligand>
    <ligandPart>
        <name>Fe</name>
        <dbReference type="ChEBI" id="CHEBI:18248"/>
    </ligandPart>
</feature>
<feature type="transmembrane region" description="Helical" evidence="15">
    <location>
        <begin position="12"/>
        <end position="32"/>
    </location>
</feature>
<dbReference type="InterPro" id="IPR005126">
    <property type="entry name" value="NapC/NirT_cyt_c_N"/>
</dbReference>
<dbReference type="SUPFAM" id="SSF48695">
    <property type="entry name" value="Multiheme cytochromes"/>
    <property type="match status" value="1"/>
</dbReference>
<evidence type="ECO:0000256" key="7">
    <source>
        <dbReference type="ARBA" id="ARBA00022723"/>
    </source>
</evidence>
<feature type="binding site" description="axial binding residue" evidence="14">
    <location>
        <position position="177"/>
    </location>
    <ligand>
        <name>heme</name>
        <dbReference type="ChEBI" id="CHEBI:30413"/>
        <label>4</label>
    </ligand>
    <ligandPart>
        <name>Fe</name>
        <dbReference type="ChEBI" id="CHEBI:18248"/>
    </ligandPart>
</feature>
<dbReference type="InterPro" id="IPR038266">
    <property type="entry name" value="NapC/NirT_cytc_sf"/>
</dbReference>
<dbReference type="InterPro" id="IPR051174">
    <property type="entry name" value="Cytochrome_c-type_ET"/>
</dbReference>
<evidence type="ECO:0000256" key="4">
    <source>
        <dbReference type="ARBA" id="ARBA00022475"/>
    </source>
</evidence>
<dbReference type="GO" id="GO:0020037">
    <property type="term" value="F:heme binding"/>
    <property type="evidence" value="ECO:0007669"/>
    <property type="project" value="InterPro"/>
</dbReference>
<feature type="binding site" description="axial binding residue" evidence="14">
    <location>
        <position position="97"/>
    </location>
    <ligand>
        <name>heme</name>
        <dbReference type="ChEBI" id="CHEBI:30413"/>
        <label>1</label>
    </ligand>
    <ligandPart>
        <name>Fe</name>
        <dbReference type="ChEBI" id="CHEBI:18248"/>
    </ligandPart>
</feature>
<feature type="domain" description="NapC/NirT cytochrome c N-terminal" evidence="16">
    <location>
        <begin position="9"/>
        <end position="186"/>
    </location>
</feature>
<keyword evidence="3 12" id="KW-0813">Transport</keyword>
<evidence type="ECO:0000313" key="17">
    <source>
        <dbReference type="EMBL" id="RTR28896.1"/>
    </source>
</evidence>
<name>A0A3S0IPZ2_9GAMM</name>
<feature type="binding site" evidence="13">
    <location>
        <position position="90"/>
    </location>
    <ligand>
        <name>a menaquinol</name>
        <dbReference type="ChEBI" id="CHEBI:18151"/>
    </ligand>
</feature>
<keyword evidence="5 12" id="KW-0349">Heme</keyword>
<comment type="similarity">
    <text evidence="2">Belongs to the NapC/NirT/NrfH family.</text>
</comment>
<feature type="binding site" description="covalent" evidence="13">
    <location>
        <position position="75"/>
    </location>
    <ligand>
        <name>heme</name>
        <dbReference type="ChEBI" id="CHEBI:30413"/>
        <label>2</label>
    </ligand>
</feature>
<evidence type="ECO:0000313" key="18">
    <source>
        <dbReference type="Proteomes" id="UP000282060"/>
    </source>
</evidence>
<dbReference type="OrthoDB" id="9782159at2"/>
<comment type="subcellular location">
    <subcellularLocation>
        <location evidence="1">Cell membrane</location>
        <topology evidence="1">Single-pass membrane protein</topology>
    </subcellularLocation>
</comment>
<evidence type="ECO:0000256" key="8">
    <source>
        <dbReference type="ARBA" id="ARBA00022982"/>
    </source>
</evidence>
<dbReference type="GO" id="GO:0009061">
    <property type="term" value="P:anaerobic respiration"/>
    <property type="evidence" value="ECO:0007669"/>
    <property type="project" value="TreeGrafter"/>
</dbReference>
<evidence type="ECO:0000256" key="5">
    <source>
        <dbReference type="ARBA" id="ARBA00022617"/>
    </source>
</evidence>
<keyword evidence="7 12" id="KW-0479">Metal-binding</keyword>
<dbReference type="Proteomes" id="UP000282060">
    <property type="component" value="Unassembled WGS sequence"/>
</dbReference>
<evidence type="ECO:0000259" key="16">
    <source>
        <dbReference type="Pfam" id="PF03264"/>
    </source>
</evidence>
<evidence type="ECO:0000256" key="6">
    <source>
        <dbReference type="ARBA" id="ARBA00022692"/>
    </source>
</evidence>
<dbReference type="Gene3D" id="1.10.3820.10">
    <property type="entry name" value="Di-heme elbow motif domain"/>
    <property type="match status" value="1"/>
</dbReference>
<dbReference type="PANTHER" id="PTHR30333">
    <property type="entry name" value="CYTOCHROME C-TYPE PROTEIN"/>
    <property type="match status" value="1"/>
</dbReference>
<dbReference type="GO" id="GO:0009055">
    <property type="term" value="F:electron transfer activity"/>
    <property type="evidence" value="ECO:0007669"/>
    <property type="project" value="TreeGrafter"/>
</dbReference>
<comment type="cofactor">
    <cofactor evidence="13">
        <name>heme</name>
        <dbReference type="ChEBI" id="CHEBI:30413"/>
    </cofactor>
    <text evidence="13">Binds 4 heme groups per subunit.</text>
</comment>
<feature type="binding site" description="covalent" evidence="13">
    <location>
        <position position="46"/>
    </location>
    <ligand>
        <name>heme</name>
        <dbReference type="ChEBI" id="CHEBI:30413"/>
        <label>1</label>
    </ligand>
</feature>
<dbReference type="GO" id="GO:0005886">
    <property type="term" value="C:plasma membrane"/>
    <property type="evidence" value="ECO:0007669"/>
    <property type="project" value="UniProtKB-SubCell"/>
</dbReference>
<dbReference type="InterPro" id="IPR036280">
    <property type="entry name" value="Multihaem_cyt_sf"/>
</dbReference>